<keyword evidence="3" id="KW-1185">Reference proteome</keyword>
<protein>
    <recommendedName>
        <fullName evidence="1">F-box domain-containing protein</fullName>
    </recommendedName>
</protein>
<dbReference type="EMBL" id="JAGTJR010000093">
    <property type="protein sequence ID" value="KAH7012319.1"/>
    <property type="molecule type" value="Genomic_DNA"/>
</dbReference>
<sequence length="355" mass="39540">MSSGLLHPTPTPIPGYHSRTVYAVPPAEAEAIIRVTAYHRKDFDLAVVWFPPREHAKVAASISSAFRDPTTTLGHLDRLPLELVNEICLQLDMASIFRFRQTNLRARQIVDSLHEYQIIATSSLNCLCALLRTGSASRITLSNFYQRICEQTCSVCGDRYGNLVSLLTWTRCCSTCLRKRAPELRVATAATVRRTLRLSKGVVEKLPMLTTLPGVFSMDEKPQKARVKVVDAQSALSAAYKGNSGSGPTLDRISRPDLEFMACCALPSYNPRTKQIQNGLSCAGCQVAVEDDIHPNGANRLFDFRDMVYSIDGFLKHFEWCEQAQLLWTSSACGTIEPAKYPHSCRSGGYFNRRE</sequence>
<proteinExistence type="predicted"/>
<dbReference type="PROSITE" id="PS50181">
    <property type="entry name" value="FBOX"/>
    <property type="match status" value="1"/>
</dbReference>
<organism evidence="2 3">
    <name type="scientific">Macrophomina phaseolina</name>
    <dbReference type="NCBI Taxonomy" id="35725"/>
    <lineage>
        <taxon>Eukaryota</taxon>
        <taxon>Fungi</taxon>
        <taxon>Dikarya</taxon>
        <taxon>Ascomycota</taxon>
        <taxon>Pezizomycotina</taxon>
        <taxon>Dothideomycetes</taxon>
        <taxon>Dothideomycetes incertae sedis</taxon>
        <taxon>Botryosphaeriales</taxon>
        <taxon>Botryosphaeriaceae</taxon>
        <taxon>Macrophomina</taxon>
    </lineage>
</organism>
<comment type="caution">
    <text evidence="2">The sequence shown here is derived from an EMBL/GenBank/DDBJ whole genome shotgun (WGS) entry which is preliminary data.</text>
</comment>
<dbReference type="InterPro" id="IPR001810">
    <property type="entry name" value="F-box_dom"/>
</dbReference>
<dbReference type="Pfam" id="PF00646">
    <property type="entry name" value="F-box"/>
    <property type="match status" value="1"/>
</dbReference>
<feature type="domain" description="F-box" evidence="1">
    <location>
        <begin position="73"/>
        <end position="119"/>
    </location>
</feature>
<name>A0ABQ8FQD7_9PEZI</name>
<evidence type="ECO:0000313" key="2">
    <source>
        <dbReference type="EMBL" id="KAH7012319.1"/>
    </source>
</evidence>
<evidence type="ECO:0000313" key="3">
    <source>
        <dbReference type="Proteomes" id="UP000774617"/>
    </source>
</evidence>
<dbReference type="SUPFAM" id="SSF81383">
    <property type="entry name" value="F-box domain"/>
    <property type="match status" value="1"/>
</dbReference>
<gene>
    <name evidence="2" type="ORF">B0J12DRAFT_586973</name>
</gene>
<dbReference type="Proteomes" id="UP000774617">
    <property type="component" value="Unassembled WGS sequence"/>
</dbReference>
<accession>A0ABQ8FQD7</accession>
<reference evidence="2 3" key="1">
    <citation type="journal article" date="2021" name="Nat. Commun.">
        <title>Genetic determinants of endophytism in the Arabidopsis root mycobiome.</title>
        <authorList>
            <person name="Mesny F."/>
            <person name="Miyauchi S."/>
            <person name="Thiergart T."/>
            <person name="Pickel B."/>
            <person name="Atanasova L."/>
            <person name="Karlsson M."/>
            <person name="Huettel B."/>
            <person name="Barry K.W."/>
            <person name="Haridas S."/>
            <person name="Chen C."/>
            <person name="Bauer D."/>
            <person name="Andreopoulos W."/>
            <person name="Pangilinan J."/>
            <person name="LaButti K."/>
            <person name="Riley R."/>
            <person name="Lipzen A."/>
            <person name="Clum A."/>
            <person name="Drula E."/>
            <person name="Henrissat B."/>
            <person name="Kohler A."/>
            <person name="Grigoriev I.V."/>
            <person name="Martin F.M."/>
            <person name="Hacquard S."/>
        </authorList>
    </citation>
    <scope>NUCLEOTIDE SEQUENCE [LARGE SCALE GENOMIC DNA]</scope>
    <source>
        <strain evidence="2 3">MPI-SDFR-AT-0080</strain>
    </source>
</reference>
<dbReference type="InterPro" id="IPR036047">
    <property type="entry name" value="F-box-like_dom_sf"/>
</dbReference>
<evidence type="ECO:0000259" key="1">
    <source>
        <dbReference type="PROSITE" id="PS50181"/>
    </source>
</evidence>